<dbReference type="EMBL" id="CACRUA010000026">
    <property type="protein sequence ID" value="VYU41566.1"/>
    <property type="molecule type" value="Genomic_DNA"/>
</dbReference>
<organism evidence="1">
    <name type="scientific">Clostridium symbiosum</name>
    <name type="common">Bacteroides symbiosus</name>
    <dbReference type="NCBI Taxonomy" id="1512"/>
    <lineage>
        <taxon>Bacteria</taxon>
        <taxon>Bacillati</taxon>
        <taxon>Bacillota</taxon>
        <taxon>Clostridia</taxon>
        <taxon>Lachnospirales</taxon>
        <taxon>Lachnospiraceae</taxon>
        <taxon>Otoolea</taxon>
    </lineage>
</organism>
<dbReference type="Pfam" id="PF20765">
    <property type="entry name" value="Phage_tail_terminator_8"/>
    <property type="match status" value="1"/>
</dbReference>
<name>A0A6N3EIQ3_CLOSY</name>
<sequence length="135" mass="16066">MIEKLYKNIVAGLKKNRPYPVYIEDVPQNFKQPSFLIIFYGQNPSCGINGRLKNTVNVDISYFPESKKEANEECWKIGQELQREFTVEDFKINNRNLKIVDNVLHFMFDVEYREYRNMADTRMQTISQNTDIKEE</sequence>
<accession>A0A6N3EIQ3</accession>
<dbReference type="InterPro" id="IPR049254">
    <property type="entry name" value="Phage_tail_terminator"/>
</dbReference>
<dbReference type="RefSeq" id="WP_156684641.1">
    <property type="nucleotide sequence ID" value="NZ_CACRUA010000026.1"/>
</dbReference>
<evidence type="ECO:0000313" key="1">
    <source>
        <dbReference type="EMBL" id="VYU41566.1"/>
    </source>
</evidence>
<reference evidence="1" key="1">
    <citation type="submission" date="2019-11" db="EMBL/GenBank/DDBJ databases">
        <authorList>
            <person name="Feng L."/>
        </authorList>
    </citation>
    <scope>NUCLEOTIDE SEQUENCE</scope>
    <source>
        <strain evidence="1">CsymbiosumLFYP84</strain>
    </source>
</reference>
<evidence type="ECO:0008006" key="2">
    <source>
        <dbReference type="Google" id="ProtNLM"/>
    </source>
</evidence>
<dbReference type="AlphaFoldDB" id="A0A6N3EIQ3"/>
<protein>
    <recommendedName>
        <fullName evidence="2">Phage protein</fullName>
    </recommendedName>
</protein>
<gene>
    <name evidence="1" type="ORF">CSLFYP84_02161</name>
</gene>
<proteinExistence type="predicted"/>